<dbReference type="PANTHER" id="PTHR12599">
    <property type="entry name" value="PTERIN-4-ALPHA-CARBINOLAMINE DEHYDRATASE"/>
    <property type="match status" value="1"/>
</dbReference>
<sequence length="224" mass="24853">MDSPKHVLDGYEIARALKSLPSWRRRGGALVCAWSFATSREAVDFLAIVAEAAEHLGHHPDVDWRWNTIFLTSTSHDVGGEITPRDIELATLLEFAAADSGAIAVPHRHQDMTLAIDAQDPGKLEGFWSATLGYRKGRDGDLVDPERRNPPLWFQETQTPNANRFHIDKLVARSEFDAAREKMLPAAGEGDAIHAPRWVIYTDPDGNRMCLCAEPEVPGETFDA</sequence>
<comment type="similarity">
    <text evidence="2">Belongs to the pterin-4-alpha-carbinolamine dehydratase family.</text>
</comment>
<feature type="domain" description="Glyoxalase-like" evidence="6">
    <location>
        <begin position="114"/>
        <end position="212"/>
    </location>
</feature>
<dbReference type="InterPro" id="IPR001533">
    <property type="entry name" value="Pterin_deHydtase"/>
</dbReference>
<evidence type="ECO:0000256" key="3">
    <source>
        <dbReference type="ARBA" id="ARBA00013252"/>
    </source>
</evidence>
<dbReference type="GO" id="GO:0008124">
    <property type="term" value="F:4-alpha-hydroxytetrahydrobiopterin dehydratase activity"/>
    <property type="evidence" value="ECO:0007669"/>
    <property type="project" value="UniProtKB-EC"/>
</dbReference>
<organism evidence="7 8">
    <name type="scientific">Paeniglutamicibacter kerguelensis</name>
    <dbReference type="NCBI Taxonomy" id="254788"/>
    <lineage>
        <taxon>Bacteria</taxon>
        <taxon>Bacillati</taxon>
        <taxon>Actinomycetota</taxon>
        <taxon>Actinomycetes</taxon>
        <taxon>Micrococcales</taxon>
        <taxon>Micrococcaceae</taxon>
        <taxon>Paeniglutamicibacter</taxon>
    </lineage>
</organism>
<evidence type="ECO:0000256" key="1">
    <source>
        <dbReference type="ARBA" id="ARBA00001554"/>
    </source>
</evidence>
<dbReference type="InterPro" id="IPR041581">
    <property type="entry name" value="Glyoxalase_6"/>
</dbReference>
<proteinExistence type="inferred from homology"/>
<dbReference type="Proteomes" id="UP001296993">
    <property type="component" value="Unassembled WGS sequence"/>
</dbReference>
<evidence type="ECO:0000313" key="8">
    <source>
        <dbReference type="Proteomes" id="UP001296993"/>
    </source>
</evidence>
<dbReference type="RefSeq" id="WP_209997811.1">
    <property type="nucleotide sequence ID" value="NZ_BAAAJY010000002.1"/>
</dbReference>
<keyword evidence="8" id="KW-1185">Reference proteome</keyword>
<reference evidence="7 8" key="1">
    <citation type="submission" date="2021-03" db="EMBL/GenBank/DDBJ databases">
        <title>Sequencing the genomes of 1000 actinobacteria strains.</title>
        <authorList>
            <person name="Klenk H.-P."/>
        </authorList>
    </citation>
    <scope>NUCLEOTIDE SEQUENCE [LARGE SCALE GENOMIC DNA]</scope>
    <source>
        <strain evidence="7 8">DSM 15797</strain>
    </source>
</reference>
<dbReference type="EMBL" id="JAGIOF010000001">
    <property type="protein sequence ID" value="MBP2386743.1"/>
    <property type="molecule type" value="Genomic_DNA"/>
</dbReference>
<dbReference type="SUPFAM" id="SSF55248">
    <property type="entry name" value="PCD-like"/>
    <property type="match status" value="1"/>
</dbReference>
<dbReference type="InterPro" id="IPR029068">
    <property type="entry name" value="Glyas_Bleomycin-R_OHBP_Dase"/>
</dbReference>
<dbReference type="SUPFAM" id="SSF54593">
    <property type="entry name" value="Glyoxalase/Bleomycin resistance protein/Dihydroxybiphenyl dioxygenase"/>
    <property type="match status" value="1"/>
</dbReference>
<comment type="catalytic activity">
    <reaction evidence="1">
        <text>(4aS,6R)-4a-hydroxy-L-erythro-5,6,7,8-tetrahydrobiopterin = (6R)-L-erythro-6,7-dihydrobiopterin + H2O</text>
        <dbReference type="Rhea" id="RHEA:11920"/>
        <dbReference type="ChEBI" id="CHEBI:15377"/>
        <dbReference type="ChEBI" id="CHEBI:15642"/>
        <dbReference type="ChEBI" id="CHEBI:43120"/>
        <dbReference type="EC" id="4.2.1.96"/>
    </reaction>
</comment>
<evidence type="ECO:0000256" key="5">
    <source>
        <dbReference type="ARBA" id="ARBA00023239"/>
    </source>
</evidence>
<name>A0ABS4XE46_9MICC</name>
<dbReference type="CDD" id="cd00488">
    <property type="entry name" value="PCD_DCoH"/>
    <property type="match status" value="1"/>
</dbReference>
<comment type="caution">
    <text evidence="7">The sequence shown here is derived from an EMBL/GenBank/DDBJ whole genome shotgun (WGS) entry which is preliminary data.</text>
</comment>
<dbReference type="PANTHER" id="PTHR12599:SF0">
    <property type="entry name" value="PTERIN-4-ALPHA-CARBINOLAMINE DEHYDRATASE"/>
    <property type="match status" value="1"/>
</dbReference>
<evidence type="ECO:0000256" key="2">
    <source>
        <dbReference type="ARBA" id="ARBA00006472"/>
    </source>
</evidence>
<dbReference type="Pfam" id="PF01329">
    <property type="entry name" value="Pterin_4a"/>
    <property type="match status" value="1"/>
</dbReference>
<evidence type="ECO:0000259" key="6">
    <source>
        <dbReference type="Pfam" id="PF18029"/>
    </source>
</evidence>
<dbReference type="Gene3D" id="3.10.180.10">
    <property type="entry name" value="2,3-Dihydroxybiphenyl 1,2-Dioxygenase, domain 1"/>
    <property type="match status" value="1"/>
</dbReference>
<keyword evidence="5 7" id="KW-0456">Lyase</keyword>
<protein>
    <recommendedName>
        <fullName evidence="4">Putative pterin-4-alpha-carbinolamine dehydratase</fullName>
        <ecNumber evidence="3">4.2.1.96</ecNumber>
    </recommendedName>
</protein>
<dbReference type="Gene3D" id="3.30.1360.20">
    <property type="entry name" value="Transcriptional coactivator/pterin dehydratase"/>
    <property type="match status" value="1"/>
</dbReference>
<accession>A0ABS4XE46</accession>
<dbReference type="EC" id="4.2.1.96" evidence="3"/>
<gene>
    <name evidence="7" type="ORF">JOF47_002254</name>
</gene>
<evidence type="ECO:0000313" key="7">
    <source>
        <dbReference type="EMBL" id="MBP2386743.1"/>
    </source>
</evidence>
<evidence type="ECO:0000256" key="4">
    <source>
        <dbReference type="ARBA" id="ARBA00021735"/>
    </source>
</evidence>
<dbReference type="InterPro" id="IPR036428">
    <property type="entry name" value="PCD_sf"/>
</dbReference>
<dbReference type="Pfam" id="PF18029">
    <property type="entry name" value="Glyoxalase_6"/>
    <property type="match status" value="1"/>
</dbReference>